<dbReference type="PROSITE" id="PS51257">
    <property type="entry name" value="PROKAR_LIPOPROTEIN"/>
    <property type="match status" value="1"/>
</dbReference>
<dbReference type="AlphaFoldDB" id="A0A7X6DD48"/>
<comment type="caution">
    <text evidence="1">The sequence shown here is derived from an EMBL/GenBank/DDBJ whole genome shotgun (WGS) entry which is preliminary data.</text>
</comment>
<accession>A0A7X6DD48</accession>
<evidence type="ECO:0000313" key="1">
    <source>
        <dbReference type="EMBL" id="NKE64951.1"/>
    </source>
</evidence>
<dbReference type="Proteomes" id="UP000521868">
    <property type="component" value="Unassembled WGS sequence"/>
</dbReference>
<name>A0A7X6DD48_9BURK</name>
<dbReference type="EMBL" id="VTOX01000001">
    <property type="protein sequence ID" value="NKE64951.1"/>
    <property type="molecule type" value="Genomic_DNA"/>
</dbReference>
<proteinExistence type="predicted"/>
<reference evidence="1 2" key="1">
    <citation type="journal article" date="2020" name="Nature">
        <title>Bacterial chemolithoautotrophy via manganese oxidation.</title>
        <authorList>
            <person name="Yu H."/>
            <person name="Leadbetter J.R."/>
        </authorList>
    </citation>
    <scope>NUCLEOTIDE SEQUENCE [LARGE SCALE GENOMIC DNA]</scope>
    <source>
        <strain evidence="1 2">RBP-1</strain>
    </source>
</reference>
<protein>
    <submittedName>
        <fullName evidence="1">Uncharacterized protein</fullName>
    </submittedName>
</protein>
<dbReference type="RefSeq" id="WP_168105991.1">
    <property type="nucleotide sequence ID" value="NZ_VTOX01000001.1"/>
</dbReference>
<organism evidence="1 2">
    <name type="scientific">Ramlibacter lithotrophicus</name>
    <dbReference type="NCBI Taxonomy" id="2606681"/>
    <lineage>
        <taxon>Bacteria</taxon>
        <taxon>Pseudomonadati</taxon>
        <taxon>Pseudomonadota</taxon>
        <taxon>Betaproteobacteria</taxon>
        <taxon>Burkholderiales</taxon>
        <taxon>Comamonadaceae</taxon>
        <taxon>Ramlibacter</taxon>
    </lineage>
</organism>
<gene>
    <name evidence="1" type="ORF">RAMLITH_03890</name>
</gene>
<keyword evidence="2" id="KW-1185">Reference proteome</keyword>
<evidence type="ECO:0000313" key="2">
    <source>
        <dbReference type="Proteomes" id="UP000521868"/>
    </source>
</evidence>
<sequence>MQTSRNILSRAWTLAAVAAVMGCGGGGDDEGRHAVPGAAPPATQARAAATAALPRPIDDRALAPAASSPAGGGPAAHGATLLDPLVANRVQAELDAVERGLQVVPETDPSKFEALEVIRDLRRELDKDRPNRLKVRGLLGGLAQGIPSLEGWKGAGKFLPQLIPLV</sequence>